<organism evidence="1">
    <name type="scientific">Aureoumbra lagunensis</name>
    <dbReference type="NCBI Taxonomy" id="44058"/>
    <lineage>
        <taxon>Eukaryota</taxon>
        <taxon>Sar</taxon>
        <taxon>Stramenopiles</taxon>
        <taxon>Ochrophyta</taxon>
        <taxon>Pelagophyceae</taxon>
        <taxon>Pelagomonadales</taxon>
        <taxon>Aureoumbra</taxon>
    </lineage>
</organism>
<sequence length="100" mass="12103">MQSAQANERQKNEKNKRSLLLGEKIWLYDVRLLYIGNNIGAELRRNIPNKYIKDGGRNLLYRLLFLRTYNKKKVIFQIIINFEEEANIDRYKTLRRRSSR</sequence>
<accession>A0A7S3K3M9</accession>
<name>A0A7S3K3M9_9STRA</name>
<reference evidence="1" key="1">
    <citation type="submission" date="2021-01" db="EMBL/GenBank/DDBJ databases">
        <authorList>
            <person name="Corre E."/>
            <person name="Pelletier E."/>
            <person name="Niang G."/>
            <person name="Scheremetjew M."/>
            <person name="Finn R."/>
            <person name="Kale V."/>
            <person name="Holt S."/>
            <person name="Cochrane G."/>
            <person name="Meng A."/>
            <person name="Brown T."/>
            <person name="Cohen L."/>
        </authorList>
    </citation>
    <scope>NUCLEOTIDE SEQUENCE</scope>
    <source>
        <strain evidence="1">CCMP1510</strain>
    </source>
</reference>
<protein>
    <submittedName>
        <fullName evidence="1">Uncharacterized protein</fullName>
    </submittedName>
</protein>
<evidence type="ECO:0000313" key="1">
    <source>
        <dbReference type="EMBL" id="CAE0371655.1"/>
    </source>
</evidence>
<dbReference type="AlphaFoldDB" id="A0A7S3K3M9"/>
<dbReference type="EMBL" id="HBIJ01018917">
    <property type="protein sequence ID" value="CAE0371655.1"/>
    <property type="molecule type" value="Transcribed_RNA"/>
</dbReference>
<proteinExistence type="predicted"/>
<gene>
    <name evidence="1" type="ORF">ALAG00032_LOCUS12437</name>
</gene>